<gene>
    <name evidence="2" type="ORF">GCM10009539_39790</name>
</gene>
<dbReference type="Proteomes" id="UP001500967">
    <property type="component" value="Unassembled WGS sequence"/>
</dbReference>
<reference evidence="3" key="1">
    <citation type="journal article" date="2019" name="Int. J. Syst. Evol. Microbiol.">
        <title>The Global Catalogue of Microorganisms (GCM) 10K type strain sequencing project: providing services to taxonomists for standard genome sequencing and annotation.</title>
        <authorList>
            <consortium name="The Broad Institute Genomics Platform"/>
            <consortium name="The Broad Institute Genome Sequencing Center for Infectious Disease"/>
            <person name="Wu L."/>
            <person name="Ma J."/>
        </authorList>
    </citation>
    <scope>NUCLEOTIDE SEQUENCE [LARGE SCALE GENOMIC DNA]</scope>
    <source>
        <strain evidence="3">JCM 10425</strain>
    </source>
</reference>
<dbReference type="InterPro" id="IPR029058">
    <property type="entry name" value="AB_hydrolase_fold"/>
</dbReference>
<evidence type="ECO:0000313" key="3">
    <source>
        <dbReference type="Proteomes" id="UP001500967"/>
    </source>
</evidence>
<evidence type="ECO:0000259" key="1">
    <source>
        <dbReference type="Pfam" id="PF12697"/>
    </source>
</evidence>
<dbReference type="EMBL" id="BAAAGX010000016">
    <property type="protein sequence ID" value="GAA0250703.1"/>
    <property type="molecule type" value="Genomic_DNA"/>
</dbReference>
<proteinExistence type="predicted"/>
<sequence>MPDLTTTYHHGPFGRLRCRSIGTARPGVAQVVVVPGLSVADYLLTGLAGFAGWTRAHLLELPRSGGVDVTRFADAVAGWLDTNDLGPVVLGGHSSGTQVAAAAAVGRRDVVAVLLAGPIVDPARRGALRLGRSWLRDGRQERGGLIRSQGPEWARSGPLRLARLIRSHLAYRIEEPVGALRVPALVLRGSEDRLSRPGWCRRLAALSPGGRYVELPGAHSFFWDDPETWAEVVRDACSSESSRPAGG</sequence>
<protein>
    <recommendedName>
        <fullName evidence="1">AB hydrolase-1 domain-containing protein</fullName>
    </recommendedName>
</protein>
<keyword evidence="3" id="KW-1185">Reference proteome</keyword>
<name>A0ABP3E2K5_9ACTN</name>
<dbReference type="Pfam" id="PF12697">
    <property type="entry name" value="Abhydrolase_6"/>
    <property type="match status" value="1"/>
</dbReference>
<dbReference type="SUPFAM" id="SSF53474">
    <property type="entry name" value="alpha/beta-Hydrolases"/>
    <property type="match status" value="1"/>
</dbReference>
<feature type="domain" description="AB hydrolase-1" evidence="1">
    <location>
        <begin position="31"/>
        <end position="231"/>
    </location>
</feature>
<accession>A0ABP3E2K5</accession>
<evidence type="ECO:0000313" key="2">
    <source>
        <dbReference type="EMBL" id="GAA0250703.1"/>
    </source>
</evidence>
<organism evidence="2 3">
    <name type="scientific">Cryptosporangium japonicum</name>
    <dbReference type="NCBI Taxonomy" id="80872"/>
    <lineage>
        <taxon>Bacteria</taxon>
        <taxon>Bacillati</taxon>
        <taxon>Actinomycetota</taxon>
        <taxon>Actinomycetes</taxon>
        <taxon>Cryptosporangiales</taxon>
        <taxon>Cryptosporangiaceae</taxon>
        <taxon>Cryptosporangium</taxon>
    </lineage>
</organism>
<dbReference type="InterPro" id="IPR000073">
    <property type="entry name" value="AB_hydrolase_1"/>
</dbReference>
<comment type="caution">
    <text evidence="2">The sequence shown here is derived from an EMBL/GenBank/DDBJ whole genome shotgun (WGS) entry which is preliminary data.</text>
</comment>
<dbReference type="Gene3D" id="3.40.50.1820">
    <property type="entry name" value="alpha/beta hydrolase"/>
    <property type="match status" value="1"/>
</dbReference>